<comment type="caution">
    <text evidence="1">The sequence shown here is derived from an EMBL/GenBank/DDBJ whole genome shotgun (WGS) entry which is preliminary data.</text>
</comment>
<protein>
    <submittedName>
        <fullName evidence="1">Uncharacterized protein</fullName>
    </submittedName>
</protein>
<dbReference type="Gene3D" id="3.30.2080.10">
    <property type="entry name" value="GH92 mannosidase domain"/>
    <property type="match status" value="1"/>
</dbReference>
<dbReference type="RefSeq" id="WP_263830008.1">
    <property type="nucleotide sequence ID" value="NZ_JAOWLB010000016.1"/>
</dbReference>
<reference evidence="1 2" key="1">
    <citation type="submission" date="2022-10" db="EMBL/GenBank/DDBJ databases">
        <title>Ruegeria sp. nov., isolated from ocean surface sediments.</title>
        <authorList>
            <person name="He W."/>
            <person name="Xue H.-P."/>
            <person name="Zhang D.-F."/>
        </authorList>
    </citation>
    <scope>NUCLEOTIDE SEQUENCE [LARGE SCALE GENOMIC DNA]</scope>
    <source>
        <strain evidence="1 2">XHP0148</strain>
    </source>
</reference>
<sequence length="258" mass="27834">MISAYDLPYRALLSPPGQSERGLDFELKLLFDDVPSGDQVETAAALVMTFDALVASGGLGGRKISPANADIEYSEFVGIRGHEIHWKIGGMRLDDAAQIILAQSFMMLKGSSRLLEISLSPQGFSGKLIEPEKSSVRDDPYPGLHPSTEAVLVSDGDYSSDILVTAIFENQPRGESADEVLGRIGSWMVGAVSGFYPVAPVEPEFCSVRDPGEIRFYKNEIEIPLHRFLCHAGALNGLANAILATGNNAPQVRSIIVE</sequence>
<dbReference type="Proteomes" id="UP001320899">
    <property type="component" value="Unassembled WGS sequence"/>
</dbReference>
<keyword evidence="2" id="KW-1185">Reference proteome</keyword>
<name>A0ABT3ANR9_9RHOB</name>
<evidence type="ECO:0000313" key="2">
    <source>
        <dbReference type="Proteomes" id="UP001320899"/>
    </source>
</evidence>
<accession>A0ABT3ANR9</accession>
<evidence type="ECO:0000313" key="1">
    <source>
        <dbReference type="EMBL" id="MCV2890308.1"/>
    </source>
</evidence>
<gene>
    <name evidence="1" type="ORF">OE747_18380</name>
</gene>
<organism evidence="1 2">
    <name type="scientific">Ruegeria aquimaris</name>
    <dbReference type="NCBI Taxonomy" id="2984333"/>
    <lineage>
        <taxon>Bacteria</taxon>
        <taxon>Pseudomonadati</taxon>
        <taxon>Pseudomonadota</taxon>
        <taxon>Alphaproteobacteria</taxon>
        <taxon>Rhodobacterales</taxon>
        <taxon>Roseobacteraceae</taxon>
        <taxon>Ruegeria</taxon>
    </lineage>
</organism>
<dbReference type="EMBL" id="JAOWLB010000016">
    <property type="protein sequence ID" value="MCV2890308.1"/>
    <property type="molecule type" value="Genomic_DNA"/>
</dbReference>
<proteinExistence type="predicted"/>